<keyword evidence="4" id="KW-1185">Reference proteome</keyword>
<dbReference type="PANTHER" id="PTHR31286">
    <property type="entry name" value="GLYCINE-RICH CELL WALL STRUCTURAL PROTEIN 1.8-LIKE"/>
    <property type="match status" value="1"/>
</dbReference>
<dbReference type="InterPro" id="IPR040256">
    <property type="entry name" value="At4g02000-like"/>
</dbReference>
<feature type="domain" description="Zinc knuckle CX2CX4HX4C" evidence="2">
    <location>
        <begin position="146"/>
        <end position="189"/>
    </location>
</feature>
<accession>A0ABD2Z1Q3</accession>
<evidence type="ECO:0008006" key="5">
    <source>
        <dbReference type="Google" id="ProtNLM"/>
    </source>
</evidence>
<protein>
    <recommendedName>
        <fullName evidence="5">DUF4283 domain-containing protein</fullName>
    </recommendedName>
</protein>
<proteinExistence type="predicted"/>
<evidence type="ECO:0000259" key="2">
    <source>
        <dbReference type="Pfam" id="PF14392"/>
    </source>
</evidence>
<evidence type="ECO:0000259" key="1">
    <source>
        <dbReference type="Pfam" id="PF14111"/>
    </source>
</evidence>
<feature type="domain" description="DUF4283" evidence="1">
    <location>
        <begin position="36"/>
        <end position="105"/>
    </location>
</feature>
<sequence>MAEELAKNFEKFELSKKEQVVVKLCKEDVEYNAVKYDKCLIEKIIGERVMNFVGVKIFTSQMWGYPKKLEVIELGVNTFQFFFDNMMDLDKVLKRKPWVIDNQLLEYAYPLDYKRDWHKDWGCDTEVIVPNTRGKKGKHVKVLAEIDLNQPLLRRTMLNFNNMTRWVEFTYEKCPDFCYKCGIIGYNERSSVREKDRMGRGAGKAKSI</sequence>
<dbReference type="Proteomes" id="UP001630127">
    <property type="component" value="Unassembled WGS sequence"/>
</dbReference>
<dbReference type="EMBL" id="JBJUIK010000011">
    <property type="protein sequence ID" value="KAL3512771.1"/>
    <property type="molecule type" value="Genomic_DNA"/>
</dbReference>
<dbReference type="PANTHER" id="PTHR31286:SF178">
    <property type="entry name" value="DUF4283 DOMAIN-CONTAINING PROTEIN"/>
    <property type="match status" value="1"/>
</dbReference>
<name>A0ABD2Z1Q3_9GENT</name>
<reference evidence="3 4" key="1">
    <citation type="submission" date="2024-11" db="EMBL/GenBank/DDBJ databases">
        <title>A near-complete genome assembly of Cinchona calisaya.</title>
        <authorList>
            <person name="Lian D.C."/>
            <person name="Zhao X.W."/>
            <person name="Wei L."/>
        </authorList>
    </citation>
    <scope>NUCLEOTIDE SEQUENCE [LARGE SCALE GENOMIC DNA]</scope>
    <source>
        <tissue evidence="3">Nenye</tissue>
    </source>
</reference>
<gene>
    <name evidence="3" type="ORF">ACH5RR_025488</name>
</gene>
<comment type="caution">
    <text evidence="3">The sequence shown here is derived from an EMBL/GenBank/DDBJ whole genome shotgun (WGS) entry which is preliminary data.</text>
</comment>
<dbReference type="Pfam" id="PF14111">
    <property type="entry name" value="DUF4283"/>
    <property type="match status" value="1"/>
</dbReference>
<evidence type="ECO:0000313" key="4">
    <source>
        <dbReference type="Proteomes" id="UP001630127"/>
    </source>
</evidence>
<organism evidence="3 4">
    <name type="scientific">Cinchona calisaya</name>
    <dbReference type="NCBI Taxonomy" id="153742"/>
    <lineage>
        <taxon>Eukaryota</taxon>
        <taxon>Viridiplantae</taxon>
        <taxon>Streptophyta</taxon>
        <taxon>Embryophyta</taxon>
        <taxon>Tracheophyta</taxon>
        <taxon>Spermatophyta</taxon>
        <taxon>Magnoliopsida</taxon>
        <taxon>eudicotyledons</taxon>
        <taxon>Gunneridae</taxon>
        <taxon>Pentapetalae</taxon>
        <taxon>asterids</taxon>
        <taxon>lamiids</taxon>
        <taxon>Gentianales</taxon>
        <taxon>Rubiaceae</taxon>
        <taxon>Cinchonoideae</taxon>
        <taxon>Cinchoneae</taxon>
        <taxon>Cinchona</taxon>
    </lineage>
</organism>
<dbReference type="Pfam" id="PF14392">
    <property type="entry name" value="zf-CCHC_4"/>
    <property type="match status" value="1"/>
</dbReference>
<dbReference type="InterPro" id="IPR025558">
    <property type="entry name" value="DUF4283"/>
</dbReference>
<evidence type="ECO:0000313" key="3">
    <source>
        <dbReference type="EMBL" id="KAL3512771.1"/>
    </source>
</evidence>
<dbReference type="InterPro" id="IPR025836">
    <property type="entry name" value="Zn_knuckle_CX2CX4HX4C"/>
</dbReference>
<dbReference type="AlphaFoldDB" id="A0ABD2Z1Q3"/>